<dbReference type="Gene3D" id="3.30.420.10">
    <property type="entry name" value="Ribonuclease H-like superfamily/Ribonuclease H"/>
    <property type="match status" value="1"/>
</dbReference>
<evidence type="ECO:0000313" key="2">
    <source>
        <dbReference type="EMBL" id="GBB92040.1"/>
    </source>
</evidence>
<accession>A0A2Z6QPP1</accession>
<evidence type="ECO:0000313" key="3">
    <source>
        <dbReference type="EMBL" id="GES72695.1"/>
    </source>
</evidence>
<dbReference type="Proteomes" id="UP000615446">
    <property type="component" value="Unassembled WGS sequence"/>
</dbReference>
<reference evidence="3" key="2">
    <citation type="submission" date="2019-10" db="EMBL/GenBank/DDBJ databases">
        <title>Conservation and host-specific expression of non-tandemly repeated heterogenous ribosome RNA gene in arbuscular mycorrhizal fungi.</title>
        <authorList>
            <person name="Maeda T."/>
            <person name="Kobayashi Y."/>
            <person name="Nakagawa T."/>
            <person name="Ezawa T."/>
            <person name="Yamaguchi K."/>
            <person name="Bino T."/>
            <person name="Nishimoto Y."/>
            <person name="Shigenobu S."/>
            <person name="Kawaguchi M."/>
        </authorList>
    </citation>
    <scope>NUCLEOTIDE SEQUENCE</scope>
    <source>
        <strain evidence="3">HR1</strain>
    </source>
</reference>
<comment type="caution">
    <text evidence="2">The sequence shown here is derived from an EMBL/GenBank/DDBJ whole genome shotgun (WGS) entry which is preliminary data.</text>
</comment>
<dbReference type="EMBL" id="BLAL01000004">
    <property type="protein sequence ID" value="GES72695.1"/>
    <property type="molecule type" value="Genomic_DNA"/>
</dbReference>
<dbReference type="AlphaFoldDB" id="A0A2Z6QPP1"/>
<dbReference type="Proteomes" id="UP000247702">
    <property type="component" value="Unassembled WGS sequence"/>
</dbReference>
<evidence type="ECO:0000313" key="4">
    <source>
        <dbReference type="Proteomes" id="UP000247702"/>
    </source>
</evidence>
<dbReference type="OrthoDB" id="2433898at2759"/>
<dbReference type="GO" id="GO:0003676">
    <property type="term" value="F:nucleic acid binding"/>
    <property type="evidence" value="ECO:0007669"/>
    <property type="project" value="InterPro"/>
</dbReference>
<dbReference type="InterPro" id="IPR036397">
    <property type="entry name" value="RNaseH_sf"/>
</dbReference>
<gene>
    <name evidence="3" type="ORF">RCL2_000025100</name>
    <name evidence="2" type="ORF">RclHR1_19570003</name>
</gene>
<dbReference type="InterPro" id="IPR002156">
    <property type="entry name" value="RNaseH_domain"/>
</dbReference>
<evidence type="ECO:0000259" key="1">
    <source>
        <dbReference type="PROSITE" id="PS50879"/>
    </source>
</evidence>
<organism evidence="2 4">
    <name type="scientific">Rhizophagus clarus</name>
    <dbReference type="NCBI Taxonomy" id="94130"/>
    <lineage>
        <taxon>Eukaryota</taxon>
        <taxon>Fungi</taxon>
        <taxon>Fungi incertae sedis</taxon>
        <taxon>Mucoromycota</taxon>
        <taxon>Glomeromycotina</taxon>
        <taxon>Glomeromycetes</taxon>
        <taxon>Glomerales</taxon>
        <taxon>Glomeraceae</taxon>
        <taxon>Rhizophagus</taxon>
    </lineage>
</organism>
<protein>
    <submittedName>
        <fullName evidence="3">Ribonuclease H-like domain-containing protein</fullName>
    </submittedName>
</protein>
<sequence length="364" mass="41834">MNLTKKTYFLTLSLQTLSAQALLDFNTRTNQLSHLSYSFYNPNHNSSNTSLVHNMSHSCKFLDLFFLDNNSITSLNRIAYSISQCDNIIFYTDGSYSTDYSTTSSMGLGWLITNIDATQLSFSCRANKFPTLTKTESLALVSALTTCPANSSVTINTDSKCIIDTFTYLSTNPLTRRFQKCNNYLIWAAIFKIIKSHYLTVTLTKVKAYSDDKYNNKADALANQGRCSTTYIDVRPMTVNVNTYFMWNLPKCLNPDNILPLVIDRNIRHAIVDITNFKSMNNFLARHRITNIMEASYNNIIDWKFTKDWFNHNPIDNFPTSRKLTKFRAWQIKNCSNSLPTMDILAKYNPDLFSEQPLCWHCMI</sequence>
<feature type="domain" description="RNase H type-1" evidence="1">
    <location>
        <begin position="84"/>
        <end position="227"/>
    </location>
</feature>
<dbReference type="Pfam" id="PF00075">
    <property type="entry name" value="RNase_H"/>
    <property type="match status" value="1"/>
</dbReference>
<name>A0A2Z6QPP1_9GLOM</name>
<dbReference type="GO" id="GO:0004523">
    <property type="term" value="F:RNA-DNA hybrid ribonuclease activity"/>
    <property type="evidence" value="ECO:0007669"/>
    <property type="project" value="InterPro"/>
</dbReference>
<dbReference type="InterPro" id="IPR012337">
    <property type="entry name" value="RNaseH-like_sf"/>
</dbReference>
<reference evidence="2 4" key="1">
    <citation type="submission" date="2017-11" db="EMBL/GenBank/DDBJ databases">
        <title>The genome of Rhizophagus clarus HR1 reveals common genetic basis of auxotrophy among arbuscular mycorrhizal fungi.</title>
        <authorList>
            <person name="Kobayashi Y."/>
        </authorList>
    </citation>
    <scope>NUCLEOTIDE SEQUENCE [LARGE SCALE GENOMIC DNA]</scope>
    <source>
        <strain evidence="2 4">HR1</strain>
    </source>
</reference>
<keyword evidence="4" id="KW-1185">Reference proteome</keyword>
<proteinExistence type="predicted"/>
<dbReference type="PROSITE" id="PS50879">
    <property type="entry name" value="RNASE_H_1"/>
    <property type="match status" value="1"/>
</dbReference>
<dbReference type="EMBL" id="BEXD01001065">
    <property type="protein sequence ID" value="GBB92040.1"/>
    <property type="molecule type" value="Genomic_DNA"/>
</dbReference>
<dbReference type="SUPFAM" id="SSF53098">
    <property type="entry name" value="Ribonuclease H-like"/>
    <property type="match status" value="1"/>
</dbReference>